<proteinExistence type="predicted"/>
<accession>A0A6J5T8F8</accession>
<organism evidence="1">
    <name type="scientific">uncultured Caudovirales phage</name>
    <dbReference type="NCBI Taxonomy" id="2100421"/>
    <lineage>
        <taxon>Viruses</taxon>
        <taxon>Duplodnaviria</taxon>
        <taxon>Heunggongvirae</taxon>
        <taxon>Uroviricota</taxon>
        <taxon>Caudoviricetes</taxon>
        <taxon>Peduoviridae</taxon>
        <taxon>Maltschvirus</taxon>
        <taxon>Maltschvirus maltsch</taxon>
    </lineage>
</organism>
<evidence type="ECO:0000313" key="1">
    <source>
        <dbReference type="EMBL" id="CAB4241073.1"/>
    </source>
</evidence>
<name>A0A6J5T8F8_9CAUD</name>
<dbReference type="EMBL" id="LR797817">
    <property type="protein sequence ID" value="CAB4241073.1"/>
    <property type="molecule type" value="Genomic_DNA"/>
</dbReference>
<reference evidence="1" key="1">
    <citation type="submission" date="2020-05" db="EMBL/GenBank/DDBJ databases">
        <authorList>
            <person name="Chiriac C."/>
            <person name="Salcher M."/>
            <person name="Ghai R."/>
            <person name="Kavagutti S V."/>
        </authorList>
    </citation>
    <scope>NUCLEOTIDE SEQUENCE</scope>
</reference>
<protein>
    <submittedName>
        <fullName evidence="1">Uncharacterized protein</fullName>
    </submittedName>
</protein>
<gene>
    <name evidence="1" type="ORF">UFOVP24_48</name>
</gene>
<sequence length="68" mass="7587">MKFKNHPAFPTHEAKDSGKAGISTLDYFAAQAMQALVDTAPDGYELDYDDIAKSAYKQAKAMMRERQT</sequence>